<accession>A0A2R6RPU4</accession>
<organism evidence="1 2">
    <name type="scientific">Hermanssonia centrifuga</name>
    <dbReference type="NCBI Taxonomy" id="98765"/>
    <lineage>
        <taxon>Eukaryota</taxon>
        <taxon>Fungi</taxon>
        <taxon>Dikarya</taxon>
        <taxon>Basidiomycota</taxon>
        <taxon>Agaricomycotina</taxon>
        <taxon>Agaricomycetes</taxon>
        <taxon>Polyporales</taxon>
        <taxon>Meruliaceae</taxon>
        <taxon>Hermanssonia</taxon>
    </lineage>
</organism>
<sequence>MSRTSTVRDRSPFALSVRLSLDNKPETAGVSHTGGSFSVRGESQVDRLVHRTVGEKAALDVE</sequence>
<evidence type="ECO:0000313" key="2">
    <source>
        <dbReference type="Proteomes" id="UP000186601"/>
    </source>
</evidence>
<proteinExistence type="predicted"/>
<evidence type="ECO:0000313" key="1">
    <source>
        <dbReference type="EMBL" id="PSS32048.1"/>
    </source>
</evidence>
<dbReference type="AlphaFoldDB" id="A0A2R6RPU4"/>
<name>A0A2R6RPU4_9APHY</name>
<dbReference type="Proteomes" id="UP000186601">
    <property type="component" value="Unassembled WGS sequence"/>
</dbReference>
<protein>
    <submittedName>
        <fullName evidence="1">Uncharacterized protein</fullName>
    </submittedName>
</protein>
<comment type="caution">
    <text evidence="1">The sequence shown here is derived from an EMBL/GenBank/DDBJ whole genome shotgun (WGS) entry which is preliminary data.</text>
</comment>
<dbReference type="EMBL" id="MLYV02000202">
    <property type="protein sequence ID" value="PSS32048.1"/>
    <property type="molecule type" value="Genomic_DNA"/>
</dbReference>
<gene>
    <name evidence="1" type="ORF">PHLCEN_2v2193</name>
</gene>
<keyword evidence="2" id="KW-1185">Reference proteome</keyword>
<reference evidence="1 2" key="1">
    <citation type="submission" date="2018-02" db="EMBL/GenBank/DDBJ databases">
        <title>Genome sequence of the basidiomycete white-rot fungus Phlebia centrifuga.</title>
        <authorList>
            <person name="Granchi Z."/>
            <person name="Peng M."/>
            <person name="de Vries R.P."/>
            <person name="Hilden K."/>
            <person name="Makela M.R."/>
            <person name="Grigoriev I."/>
            <person name="Riley R."/>
        </authorList>
    </citation>
    <scope>NUCLEOTIDE SEQUENCE [LARGE SCALE GENOMIC DNA]</scope>
    <source>
        <strain evidence="1 2">FBCC195</strain>
    </source>
</reference>